<name>A0AAV0M655_9ROSI</name>
<protein>
    <submittedName>
        <fullName evidence="1">Uncharacterized protein</fullName>
    </submittedName>
</protein>
<comment type="caution">
    <text evidence="1">The sequence shown here is derived from an EMBL/GenBank/DDBJ whole genome shotgun (WGS) entry which is preliminary data.</text>
</comment>
<evidence type="ECO:0000313" key="2">
    <source>
        <dbReference type="Proteomes" id="UP001154282"/>
    </source>
</evidence>
<dbReference type="Proteomes" id="UP001154282">
    <property type="component" value="Unassembled WGS sequence"/>
</dbReference>
<organism evidence="1 2">
    <name type="scientific">Linum tenue</name>
    <dbReference type="NCBI Taxonomy" id="586396"/>
    <lineage>
        <taxon>Eukaryota</taxon>
        <taxon>Viridiplantae</taxon>
        <taxon>Streptophyta</taxon>
        <taxon>Embryophyta</taxon>
        <taxon>Tracheophyta</taxon>
        <taxon>Spermatophyta</taxon>
        <taxon>Magnoliopsida</taxon>
        <taxon>eudicotyledons</taxon>
        <taxon>Gunneridae</taxon>
        <taxon>Pentapetalae</taxon>
        <taxon>rosids</taxon>
        <taxon>fabids</taxon>
        <taxon>Malpighiales</taxon>
        <taxon>Linaceae</taxon>
        <taxon>Linum</taxon>
    </lineage>
</organism>
<dbReference type="AlphaFoldDB" id="A0AAV0M655"/>
<gene>
    <name evidence="1" type="ORF">LITE_LOCUS27016</name>
</gene>
<accession>A0AAV0M655</accession>
<dbReference type="EMBL" id="CAMGYJ010000007">
    <property type="protein sequence ID" value="CAI0441766.1"/>
    <property type="molecule type" value="Genomic_DNA"/>
</dbReference>
<proteinExistence type="predicted"/>
<sequence length="51" mass="5714">MNCSRCYNYTRRSTAAIVELSLPSQWDKPVPLVAGNFSTQQHYLTTSGPSH</sequence>
<keyword evidence="2" id="KW-1185">Reference proteome</keyword>
<reference evidence="1" key="1">
    <citation type="submission" date="2022-08" db="EMBL/GenBank/DDBJ databases">
        <authorList>
            <person name="Gutierrez-Valencia J."/>
        </authorList>
    </citation>
    <scope>NUCLEOTIDE SEQUENCE</scope>
</reference>
<evidence type="ECO:0000313" key="1">
    <source>
        <dbReference type="EMBL" id="CAI0441766.1"/>
    </source>
</evidence>
<feature type="non-terminal residue" evidence="1">
    <location>
        <position position="51"/>
    </location>
</feature>